<gene>
    <name evidence="1" type="ORF">Tco_1044177</name>
</gene>
<evidence type="ECO:0000313" key="2">
    <source>
        <dbReference type="Proteomes" id="UP001151760"/>
    </source>
</evidence>
<accession>A0ABQ5GRD7</accession>
<reference evidence="1" key="1">
    <citation type="journal article" date="2022" name="Int. J. Mol. Sci.">
        <title>Draft Genome of Tanacetum Coccineum: Genomic Comparison of Closely Related Tanacetum-Family Plants.</title>
        <authorList>
            <person name="Yamashiro T."/>
            <person name="Shiraishi A."/>
            <person name="Nakayama K."/>
            <person name="Satake H."/>
        </authorList>
    </citation>
    <scope>NUCLEOTIDE SEQUENCE</scope>
</reference>
<proteinExistence type="predicted"/>
<comment type="caution">
    <text evidence="1">The sequence shown here is derived from an EMBL/GenBank/DDBJ whole genome shotgun (WGS) entry which is preliminary data.</text>
</comment>
<feature type="non-terminal residue" evidence="1">
    <location>
        <position position="87"/>
    </location>
</feature>
<evidence type="ECO:0000313" key="1">
    <source>
        <dbReference type="EMBL" id="GJT77452.1"/>
    </source>
</evidence>
<dbReference type="Proteomes" id="UP001151760">
    <property type="component" value="Unassembled WGS sequence"/>
</dbReference>
<dbReference type="EMBL" id="BQNB010018713">
    <property type="protein sequence ID" value="GJT77452.1"/>
    <property type="molecule type" value="Genomic_DNA"/>
</dbReference>
<protein>
    <submittedName>
        <fullName evidence="1">Uncharacterized protein</fullName>
    </submittedName>
</protein>
<organism evidence="1 2">
    <name type="scientific">Tanacetum coccineum</name>
    <dbReference type="NCBI Taxonomy" id="301880"/>
    <lineage>
        <taxon>Eukaryota</taxon>
        <taxon>Viridiplantae</taxon>
        <taxon>Streptophyta</taxon>
        <taxon>Embryophyta</taxon>
        <taxon>Tracheophyta</taxon>
        <taxon>Spermatophyta</taxon>
        <taxon>Magnoliopsida</taxon>
        <taxon>eudicotyledons</taxon>
        <taxon>Gunneridae</taxon>
        <taxon>Pentapetalae</taxon>
        <taxon>asterids</taxon>
        <taxon>campanulids</taxon>
        <taxon>Asterales</taxon>
        <taxon>Asteraceae</taxon>
        <taxon>Asteroideae</taxon>
        <taxon>Anthemideae</taxon>
        <taxon>Anthemidinae</taxon>
        <taxon>Tanacetum</taxon>
    </lineage>
</organism>
<keyword evidence="2" id="KW-1185">Reference proteome</keyword>
<reference evidence="1" key="2">
    <citation type="submission" date="2022-01" db="EMBL/GenBank/DDBJ databases">
        <authorList>
            <person name="Yamashiro T."/>
            <person name="Shiraishi A."/>
            <person name="Satake H."/>
            <person name="Nakayama K."/>
        </authorList>
    </citation>
    <scope>NUCLEOTIDE SEQUENCE</scope>
</reference>
<name>A0ABQ5GRD7_9ASTR</name>
<sequence>MKLFNLLLVSTSYIVLNKETMRIEESLNVTFDESLPEPKSSPSVEDDRINKPLVQDFKGSPSLQINVSDEGYTKSSYLPLQRYQPSK</sequence>